<evidence type="ECO:0000256" key="1">
    <source>
        <dbReference type="SAM" id="MobiDB-lite"/>
    </source>
</evidence>
<evidence type="ECO:0000313" key="4">
    <source>
        <dbReference type="Proteomes" id="UP000481087"/>
    </source>
</evidence>
<proteinExistence type="predicted"/>
<comment type="caution">
    <text evidence="3">The sequence shown here is derived from an EMBL/GenBank/DDBJ whole genome shotgun (WGS) entry which is preliminary data.</text>
</comment>
<reference evidence="3 4" key="1">
    <citation type="submission" date="2019-12" db="EMBL/GenBank/DDBJ databases">
        <title>Paenibacillus sp. nov. sp. isolated from soil.</title>
        <authorList>
            <person name="Kim J."/>
            <person name="Jeong S.E."/>
            <person name="Jung H.S."/>
            <person name="Jeon C.O."/>
        </authorList>
    </citation>
    <scope>NUCLEOTIDE SEQUENCE [LARGE SCALE GENOMIC DNA]</scope>
    <source>
        <strain evidence="3 4">5J-6</strain>
    </source>
</reference>
<feature type="compositionally biased region" description="Low complexity" evidence="1">
    <location>
        <begin position="192"/>
        <end position="213"/>
    </location>
</feature>
<dbReference type="Pfam" id="PF11962">
    <property type="entry name" value="Peptidase_G2"/>
    <property type="match status" value="1"/>
</dbReference>
<feature type="domain" description="Peptidase G2 IMC autoproteolytic cleavage" evidence="2">
    <location>
        <begin position="329"/>
        <end position="496"/>
    </location>
</feature>
<dbReference type="Gene3D" id="2.40.300.10">
    <property type="entry name" value="Head decoration protein D"/>
    <property type="match status" value="1"/>
</dbReference>
<dbReference type="InterPro" id="IPR011049">
    <property type="entry name" value="Serralysin-like_metalloprot_C"/>
</dbReference>
<protein>
    <recommendedName>
        <fullName evidence="2">Peptidase G2 IMC autoproteolytic cleavage domain-containing protein</fullName>
    </recommendedName>
</protein>
<sequence length="512" mass="51849">MAEGSTTKSIGFASHAEGYSTVANGLASHTEGTKTTTTVSGIYAHAEGEGNTASGRASHVEGGGVDSVGTSFPNLASGNSSHAEGLGNTASGLAAHAEGVVVTASGDASHAEGAESTASGFAGHAEGQIGRAIGDASHAEGFNTTASGLASHSEGRLTTASGRSSHAQGFSTTASGIASHAEGQGTNASSVASHAEGEGTSASGEAAHAEGSSTIASGVASHAEGNGTQATGPVSHAEGAGTIASGLNAHAEGILTIASGTASHSEGVQTSTNGFVGAHIMGTTGRADSDFSWFLANGLNNDGTGNNLAAKIIGSGTNNGKGFADVGWFGGGADFAEMFETIDGQPIDVGYMVTLDGEGDRIRKANSNDNDLLGITSATPSFLANSGELRWKDKFITDEWGRVLMHDVLIPAVFDQKGKVISPERMETRPRINPNYDSSQEYMARSKRPEWVAVGLLGQILVRDDGTCLPKGYCKPNDEGIATASKAGYRVMKRTGPHQILVLVQPVQFAKE</sequence>
<accession>A0A6L8UVT3</accession>
<dbReference type="EMBL" id="WTUZ01000010">
    <property type="protein sequence ID" value="MZQ81240.1"/>
    <property type="molecule type" value="Genomic_DNA"/>
</dbReference>
<gene>
    <name evidence="3" type="ORF">GQF01_03770</name>
</gene>
<dbReference type="CDD" id="cd12820">
    <property type="entry name" value="LbR_YadA-like"/>
    <property type="match status" value="1"/>
</dbReference>
<dbReference type="Gene3D" id="4.10.80.40">
    <property type="entry name" value="succinate dehydrogenase protein domain"/>
    <property type="match status" value="1"/>
</dbReference>
<name>A0A6L8UVT3_9BACL</name>
<evidence type="ECO:0000313" key="3">
    <source>
        <dbReference type="EMBL" id="MZQ81240.1"/>
    </source>
</evidence>
<dbReference type="Proteomes" id="UP000481087">
    <property type="component" value="Unassembled WGS sequence"/>
</dbReference>
<dbReference type="AlphaFoldDB" id="A0A6L8UVT3"/>
<keyword evidence="4" id="KW-1185">Reference proteome</keyword>
<organism evidence="3 4">
    <name type="scientific">Paenibacillus silvestris</name>
    <dbReference type="NCBI Taxonomy" id="2606219"/>
    <lineage>
        <taxon>Bacteria</taxon>
        <taxon>Bacillati</taxon>
        <taxon>Bacillota</taxon>
        <taxon>Bacilli</taxon>
        <taxon>Bacillales</taxon>
        <taxon>Paenibacillaceae</taxon>
        <taxon>Paenibacillus</taxon>
    </lineage>
</organism>
<evidence type="ECO:0000259" key="2">
    <source>
        <dbReference type="Pfam" id="PF11962"/>
    </source>
</evidence>
<feature type="region of interest" description="Disordered" evidence="1">
    <location>
        <begin position="145"/>
        <end position="213"/>
    </location>
</feature>
<dbReference type="InterPro" id="IPR021865">
    <property type="entry name" value="Peptidase_G2"/>
</dbReference>
<feature type="region of interest" description="Disordered" evidence="1">
    <location>
        <begin position="48"/>
        <end position="87"/>
    </location>
</feature>
<dbReference type="Gene3D" id="2.150.10.10">
    <property type="entry name" value="Serralysin-like metalloprotease, C-terminal"/>
    <property type="match status" value="1"/>
</dbReference>
<dbReference type="SUPFAM" id="SSF101967">
    <property type="entry name" value="Adhesin YadA, collagen-binding domain"/>
    <property type="match status" value="2"/>
</dbReference>
<feature type="compositionally biased region" description="Polar residues" evidence="1">
    <location>
        <begin position="145"/>
        <end position="176"/>
    </location>
</feature>
<feature type="compositionally biased region" description="Polar residues" evidence="1">
    <location>
        <begin position="68"/>
        <end position="82"/>
    </location>
</feature>